<dbReference type="InterPro" id="IPR011008">
    <property type="entry name" value="Dimeric_a/b-barrel"/>
</dbReference>
<feature type="domain" description="YCII-related" evidence="2">
    <location>
        <begin position="572"/>
        <end position="651"/>
    </location>
</feature>
<dbReference type="InterPro" id="IPR051807">
    <property type="entry name" value="Sec-metab_biosynth-assoc"/>
</dbReference>
<dbReference type="PANTHER" id="PTHR33606">
    <property type="entry name" value="PROTEIN YCII"/>
    <property type="match status" value="1"/>
</dbReference>
<evidence type="ECO:0000313" key="3">
    <source>
        <dbReference type="EMBL" id="THH13829.1"/>
    </source>
</evidence>
<evidence type="ECO:0000256" key="1">
    <source>
        <dbReference type="SAM" id="MobiDB-lite"/>
    </source>
</evidence>
<gene>
    <name evidence="3" type="ORF">EW146_g6430</name>
</gene>
<dbReference type="InterPro" id="IPR005545">
    <property type="entry name" value="YCII"/>
</dbReference>
<feature type="region of interest" description="Disordered" evidence="1">
    <location>
        <begin position="67"/>
        <end position="86"/>
    </location>
</feature>
<name>A0A4S4LNQ4_9AGAM</name>
<dbReference type="AlphaFoldDB" id="A0A4S4LNQ4"/>
<reference evidence="3 4" key="1">
    <citation type="submission" date="2019-02" db="EMBL/GenBank/DDBJ databases">
        <title>Genome sequencing of the rare red list fungi Bondarzewia mesenterica.</title>
        <authorList>
            <person name="Buettner E."/>
            <person name="Kellner H."/>
        </authorList>
    </citation>
    <scope>NUCLEOTIDE SEQUENCE [LARGE SCALE GENOMIC DNA]</scope>
    <source>
        <strain evidence="3 4">DSM 108281</strain>
    </source>
</reference>
<comment type="caution">
    <text evidence="3">The sequence shown here is derived from an EMBL/GenBank/DDBJ whole genome shotgun (WGS) entry which is preliminary data.</text>
</comment>
<organism evidence="3 4">
    <name type="scientific">Bondarzewia mesenterica</name>
    <dbReference type="NCBI Taxonomy" id="1095465"/>
    <lineage>
        <taxon>Eukaryota</taxon>
        <taxon>Fungi</taxon>
        <taxon>Dikarya</taxon>
        <taxon>Basidiomycota</taxon>
        <taxon>Agaricomycotina</taxon>
        <taxon>Agaricomycetes</taxon>
        <taxon>Russulales</taxon>
        <taxon>Bondarzewiaceae</taxon>
        <taxon>Bondarzewia</taxon>
    </lineage>
</organism>
<dbReference type="PANTHER" id="PTHR33606:SF3">
    <property type="entry name" value="PROTEIN YCII"/>
    <property type="match status" value="1"/>
</dbReference>
<dbReference type="OrthoDB" id="5519740at2759"/>
<proteinExistence type="predicted"/>
<accession>A0A4S4LNQ4</accession>
<dbReference type="Gene3D" id="3.30.70.1060">
    <property type="entry name" value="Dimeric alpha+beta barrel"/>
    <property type="match status" value="1"/>
</dbReference>
<keyword evidence="4" id="KW-1185">Reference proteome</keyword>
<evidence type="ECO:0000259" key="2">
    <source>
        <dbReference type="Pfam" id="PF03795"/>
    </source>
</evidence>
<protein>
    <recommendedName>
        <fullName evidence="2">YCII-related domain-containing protein</fullName>
    </recommendedName>
</protein>
<dbReference type="Pfam" id="PF03795">
    <property type="entry name" value="YCII"/>
    <property type="match status" value="1"/>
</dbReference>
<dbReference type="EMBL" id="SGPL01000322">
    <property type="protein sequence ID" value="THH13829.1"/>
    <property type="molecule type" value="Genomic_DNA"/>
</dbReference>
<dbReference type="SUPFAM" id="SSF54909">
    <property type="entry name" value="Dimeric alpha+beta barrel"/>
    <property type="match status" value="1"/>
</dbReference>
<sequence length="665" mass="74714">MPKRYRVFLGAPIPKDISSSGLWHKISSAPAPLPSQSQPSGYLPSTLSAASRRISLLYQNIIFKDEERDEESHLDPEEENETRQEQTTLLTLGPTQNHDQADLTPSLKPDSISFIETQFAESYSYNDTYSTNSDASIARFPTFHFSLHTLVSISDLQPFSGTRKICVLLAVLEVEGLDGITIKKRLRKWESNQCVKDDTGRRGGIFGGGDVEGVDAVTKLRVIVRTQGPSHLHTSHPAASEVMYASSLRPLTSGAEMTSAICARAVWQWDYCSDFVLVCATRHRCNLRMALLRMLIVHKGANSLPHCFYKRVAPPLSMFGCLALFCFASLSRSCAENFIDIYPSSIRMPIPVAFPAKLCEAFISATSLPRASLNHAWNPFCRDFRRKFRKAKEKSLGMISFLVHEIGLTAALTADVVAVDLDADGSDAETMESAHVLCSRSKASNESAQRKNEPIFMDCHTTIDLILFTRTPTLSYIPRRICDPPPSLDKFNYDATPSEAKPDKRQDLVEIPLIRPLSPPPYHYRKRRNYFYTNFDEDDVAVIENSHADHTTTENFDEMAAKQTFIIWAPDYMDEDVLPRRQSLLQKHLEGIYALAAKGWFKSGGYTVTPETTTNAVAERKVTGSLLIVEDESVEAVKKTIEADCFWTEKIWDHEKLDIRPYFSA</sequence>
<evidence type="ECO:0000313" key="4">
    <source>
        <dbReference type="Proteomes" id="UP000310158"/>
    </source>
</evidence>
<dbReference type="Proteomes" id="UP000310158">
    <property type="component" value="Unassembled WGS sequence"/>
</dbReference>